<proteinExistence type="predicted"/>
<dbReference type="EMBL" id="HACG01003331">
    <property type="protein sequence ID" value="CEK50196.1"/>
    <property type="molecule type" value="Transcribed_RNA"/>
</dbReference>
<feature type="region of interest" description="Disordered" evidence="1">
    <location>
        <begin position="1"/>
        <end position="24"/>
    </location>
</feature>
<dbReference type="AlphaFoldDB" id="A0A0B6Y2V6"/>
<protein>
    <submittedName>
        <fullName evidence="2">Uncharacterized protein</fullName>
    </submittedName>
</protein>
<organism evidence="2">
    <name type="scientific">Arion vulgaris</name>
    <dbReference type="NCBI Taxonomy" id="1028688"/>
    <lineage>
        <taxon>Eukaryota</taxon>
        <taxon>Metazoa</taxon>
        <taxon>Spiralia</taxon>
        <taxon>Lophotrochozoa</taxon>
        <taxon>Mollusca</taxon>
        <taxon>Gastropoda</taxon>
        <taxon>Heterobranchia</taxon>
        <taxon>Euthyneura</taxon>
        <taxon>Panpulmonata</taxon>
        <taxon>Eupulmonata</taxon>
        <taxon>Stylommatophora</taxon>
        <taxon>Helicina</taxon>
        <taxon>Arionoidea</taxon>
        <taxon>Arionidae</taxon>
        <taxon>Arion</taxon>
    </lineage>
</organism>
<name>A0A0B6Y2V6_9EUPU</name>
<accession>A0A0B6Y2V6</accession>
<gene>
    <name evidence="2" type="primary">ORF10113</name>
</gene>
<feature type="non-terminal residue" evidence="2">
    <location>
        <position position="1"/>
    </location>
</feature>
<evidence type="ECO:0000256" key="1">
    <source>
        <dbReference type="SAM" id="MobiDB-lite"/>
    </source>
</evidence>
<feature type="compositionally biased region" description="Basic and acidic residues" evidence="1">
    <location>
        <begin position="1"/>
        <end position="13"/>
    </location>
</feature>
<sequence>EKMEVKSSKDNNNKARRSHRNIVTPRWKNEDSCTSSLASSSILSFNIFKSDNHLEDGESKLFMPTRRNRKIVDPPSLPQGVFLTDLAFEDSPTHTESSSSPVPH</sequence>
<evidence type="ECO:0000313" key="2">
    <source>
        <dbReference type="EMBL" id="CEK50196.1"/>
    </source>
</evidence>
<reference evidence="2" key="1">
    <citation type="submission" date="2014-12" db="EMBL/GenBank/DDBJ databases">
        <title>Insight into the proteome of Arion vulgaris.</title>
        <authorList>
            <person name="Aradska J."/>
            <person name="Bulat T."/>
            <person name="Smidak R."/>
            <person name="Sarate P."/>
            <person name="Gangsoo J."/>
            <person name="Sialana F."/>
            <person name="Bilban M."/>
            <person name="Lubec G."/>
        </authorList>
    </citation>
    <scope>NUCLEOTIDE SEQUENCE</scope>
    <source>
        <tissue evidence="2">Skin</tissue>
    </source>
</reference>